<evidence type="ECO:0000256" key="1">
    <source>
        <dbReference type="SAM" id="MobiDB-lite"/>
    </source>
</evidence>
<evidence type="ECO:0000313" key="3">
    <source>
        <dbReference type="Proteomes" id="UP000005237"/>
    </source>
</evidence>
<feature type="compositionally biased region" description="Acidic residues" evidence="1">
    <location>
        <begin position="48"/>
        <end position="57"/>
    </location>
</feature>
<reference evidence="3" key="1">
    <citation type="submission" date="2010-08" db="EMBL/GenBank/DDBJ databases">
        <authorList>
            <consortium name="Caenorhabditis japonica Sequencing Consortium"/>
            <person name="Wilson R.K."/>
        </authorList>
    </citation>
    <scope>NUCLEOTIDE SEQUENCE [LARGE SCALE GENOMIC DNA]</scope>
    <source>
        <strain evidence="3">DF5081</strain>
    </source>
</reference>
<accession>A0A8R1II36</accession>
<evidence type="ECO:0000313" key="2">
    <source>
        <dbReference type="EnsemblMetazoa" id="CJA32634.1"/>
    </source>
</evidence>
<organism evidence="2 3">
    <name type="scientific">Caenorhabditis japonica</name>
    <dbReference type="NCBI Taxonomy" id="281687"/>
    <lineage>
        <taxon>Eukaryota</taxon>
        <taxon>Metazoa</taxon>
        <taxon>Ecdysozoa</taxon>
        <taxon>Nematoda</taxon>
        <taxon>Chromadorea</taxon>
        <taxon>Rhabditida</taxon>
        <taxon>Rhabditina</taxon>
        <taxon>Rhabditomorpha</taxon>
        <taxon>Rhabditoidea</taxon>
        <taxon>Rhabditidae</taxon>
        <taxon>Peloderinae</taxon>
        <taxon>Caenorhabditis</taxon>
    </lineage>
</organism>
<name>A0A8R1II36_CAEJA</name>
<feature type="region of interest" description="Disordered" evidence="1">
    <location>
        <begin position="24"/>
        <end position="65"/>
    </location>
</feature>
<proteinExistence type="predicted"/>
<dbReference type="EnsemblMetazoa" id="CJA32634.1">
    <property type="protein sequence ID" value="CJA32634.1"/>
    <property type="gene ID" value="WBGene00208481"/>
</dbReference>
<sequence length="108" mass="12152">MDSPVFADPATFVQLQPVVFDGDEDIFGEENPVGSDGSISARNTDNEMSNESEEEDFATMGRPAQNDNFSVRTLFEKETGIANPVETPLWIRDGMTVSKKRELRYRFL</sequence>
<keyword evidence="3" id="KW-1185">Reference proteome</keyword>
<dbReference type="AlphaFoldDB" id="A0A8R1II36"/>
<dbReference type="Proteomes" id="UP000005237">
    <property type="component" value="Unassembled WGS sequence"/>
</dbReference>
<protein>
    <submittedName>
        <fullName evidence="2">Uncharacterized protein</fullName>
    </submittedName>
</protein>
<reference evidence="2" key="2">
    <citation type="submission" date="2022-06" db="UniProtKB">
        <authorList>
            <consortium name="EnsemblMetazoa"/>
        </authorList>
    </citation>
    <scope>IDENTIFICATION</scope>
    <source>
        <strain evidence="2">DF5081</strain>
    </source>
</reference>